<sequence length="331" mass="36836">MKIYRWKLLAPVLCIVVLLSACGNPLSILLGEKDTDVSIIVNQSHTYLEEEGLRQTVLYYKDNMGLVVPMMRSIPWEEGIAKGALRQLVDEPMTREDLSVIGLLPVLPTGTDILAMSINDGLCKVDFNDRFLSYDSEADERAIITSVVYTLTEFPTIDKVQFMVEGKEINKFKFGTIANLYFERGNINLAQEISNDTIPVVVYYKGTANGEDDYFVPVTKGVNALKADIKSVLVALIEGAPAEVGLFSEIPAGVSINDVYVKDGIAYIDFTEEIKRMPENEKLQQSMIYEIGLTLKEVEPTITQVRILSGGKEIQLGSSVQLNLPIYSNEY</sequence>
<feature type="domain" description="GerMN" evidence="1">
    <location>
        <begin position="81"/>
        <end position="173"/>
    </location>
</feature>
<dbReference type="EMBL" id="FMUS01000036">
    <property type="protein sequence ID" value="SCZ06947.1"/>
    <property type="molecule type" value="Genomic_DNA"/>
</dbReference>
<gene>
    <name evidence="2" type="ORF">SAMN03080606_03994</name>
</gene>
<feature type="domain" description="GerMN" evidence="1">
    <location>
        <begin position="229"/>
        <end position="318"/>
    </location>
</feature>
<dbReference type="InterPro" id="IPR019606">
    <property type="entry name" value="GerMN"/>
</dbReference>
<evidence type="ECO:0000259" key="1">
    <source>
        <dbReference type="SMART" id="SM00909"/>
    </source>
</evidence>
<dbReference type="SMART" id="SM00909">
    <property type="entry name" value="Germane"/>
    <property type="match status" value="2"/>
</dbReference>
<protein>
    <submittedName>
        <fullName evidence="2">Germination protein M</fullName>
    </submittedName>
</protein>
<evidence type="ECO:0000313" key="2">
    <source>
        <dbReference type="EMBL" id="SCZ06947.1"/>
    </source>
</evidence>
<keyword evidence="3" id="KW-1185">Reference proteome</keyword>
<dbReference type="OrthoDB" id="9809406at2"/>
<dbReference type="STRING" id="1120976.SAMN03080606_03994"/>
<dbReference type="Proteomes" id="UP000198636">
    <property type="component" value="Unassembled WGS sequence"/>
</dbReference>
<name>A0A1G5L260_9FIRM</name>
<reference evidence="2 3" key="1">
    <citation type="submission" date="2016-10" db="EMBL/GenBank/DDBJ databases">
        <authorList>
            <person name="de Groot N.N."/>
        </authorList>
    </citation>
    <scope>NUCLEOTIDE SEQUENCE [LARGE SCALE GENOMIC DNA]</scope>
    <source>
        <strain evidence="2 3">DSM 18978</strain>
    </source>
</reference>
<proteinExistence type="predicted"/>
<organism evidence="2 3">
    <name type="scientific">Alkaliphilus peptidifermentans DSM 18978</name>
    <dbReference type="NCBI Taxonomy" id="1120976"/>
    <lineage>
        <taxon>Bacteria</taxon>
        <taxon>Bacillati</taxon>
        <taxon>Bacillota</taxon>
        <taxon>Clostridia</taxon>
        <taxon>Peptostreptococcales</taxon>
        <taxon>Natronincolaceae</taxon>
        <taxon>Alkaliphilus</taxon>
    </lineage>
</organism>
<dbReference type="AlphaFoldDB" id="A0A1G5L260"/>
<accession>A0A1G5L260</accession>
<dbReference type="RefSeq" id="WP_091547217.1">
    <property type="nucleotide sequence ID" value="NZ_FMUS01000036.1"/>
</dbReference>
<dbReference type="Pfam" id="PF10646">
    <property type="entry name" value="Germane"/>
    <property type="match status" value="2"/>
</dbReference>
<evidence type="ECO:0000313" key="3">
    <source>
        <dbReference type="Proteomes" id="UP000198636"/>
    </source>
</evidence>
<dbReference type="PROSITE" id="PS51257">
    <property type="entry name" value="PROKAR_LIPOPROTEIN"/>
    <property type="match status" value="1"/>
</dbReference>